<dbReference type="EMBL" id="CAJVPU010026465">
    <property type="protein sequence ID" value="CAG8700051.1"/>
    <property type="molecule type" value="Genomic_DNA"/>
</dbReference>
<reference evidence="1" key="1">
    <citation type="submission" date="2021-06" db="EMBL/GenBank/DDBJ databases">
        <authorList>
            <person name="Kallberg Y."/>
            <person name="Tangrot J."/>
            <person name="Rosling A."/>
        </authorList>
    </citation>
    <scope>NUCLEOTIDE SEQUENCE</scope>
    <source>
        <strain evidence="1">IL203A</strain>
    </source>
</reference>
<name>A0ACA9PD54_9GLOM</name>
<dbReference type="Proteomes" id="UP000789702">
    <property type="component" value="Unassembled WGS sequence"/>
</dbReference>
<feature type="non-terminal residue" evidence="1">
    <location>
        <position position="1"/>
    </location>
</feature>
<sequence length="55" mass="6212">RLSGENQVILNNRVYIFDTLNHEWVKTLERGIPVSPLVIVLPILAALLLISLMIC</sequence>
<proteinExistence type="predicted"/>
<gene>
    <name evidence="1" type="ORF">DHETER_LOCUS11706</name>
</gene>
<organism evidence="1 2">
    <name type="scientific">Dentiscutata heterogama</name>
    <dbReference type="NCBI Taxonomy" id="1316150"/>
    <lineage>
        <taxon>Eukaryota</taxon>
        <taxon>Fungi</taxon>
        <taxon>Fungi incertae sedis</taxon>
        <taxon>Mucoromycota</taxon>
        <taxon>Glomeromycotina</taxon>
        <taxon>Glomeromycetes</taxon>
        <taxon>Diversisporales</taxon>
        <taxon>Gigasporaceae</taxon>
        <taxon>Dentiscutata</taxon>
    </lineage>
</organism>
<accession>A0ACA9PD54</accession>
<protein>
    <submittedName>
        <fullName evidence="1">14717_t:CDS:1</fullName>
    </submittedName>
</protein>
<keyword evidence="2" id="KW-1185">Reference proteome</keyword>
<evidence type="ECO:0000313" key="1">
    <source>
        <dbReference type="EMBL" id="CAG8700051.1"/>
    </source>
</evidence>
<comment type="caution">
    <text evidence="1">The sequence shown here is derived from an EMBL/GenBank/DDBJ whole genome shotgun (WGS) entry which is preliminary data.</text>
</comment>
<evidence type="ECO:0000313" key="2">
    <source>
        <dbReference type="Proteomes" id="UP000789702"/>
    </source>
</evidence>
<feature type="non-terminal residue" evidence="1">
    <location>
        <position position="55"/>
    </location>
</feature>